<dbReference type="STRING" id="56723.ENSLBEP00000021228"/>
<dbReference type="GO" id="GO:0005634">
    <property type="term" value="C:nucleus"/>
    <property type="evidence" value="ECO:0007669"/>
    <property type="project" value="TreeGrafter"/>
</dbReference>
<dbReference type="GO" id="GO:0042393">
    <property type="term" value="F:histone binding"/>
    <property type="evidence" value="ECO:0007669"/>
    <property type="project" value="TreeGrafter"/>
</dbReference>
<proteinExistence type="predicted"/>
<evidence type="ECO:0000259" key="1">
    <source>
        <dbReference type="SMART" id="SM00454"/>
    </source>
</evidence>
<dbReference type="Ensembl" id="ENSLBET00000022363.1">
    <property type="protein sequence ID" value="ENSLBEP00000021228.1"/>
    <property type="gene ID" value="ENSLBEG00000016307.1"/>
</dbReference>
<dbReference type="GO" id="GO:0045892">
    <property type="term" value="P:negative regulation of DNA-templated transcription"/>
    <property type="evidence" value="ECO:0007669"/>
    <property type="project" value="TreeGrafter"/>
</dbReference>
<dbReference type="Proteomes" id="UP000261660">
    <property type="component" value="Unplaced"/>
</dbReference>
<name>A0A3Q3FQN5_9LABR</name>
<dbReference type="GeneTree" id="ENSGT00940000158123"/>
<dbReference type="Pfam" id="PF07647">
    <property type="entry name" value="SAM_2"/>
    <property type="match status" value="1"/>
</dbReference>
<dbReference type="SMART" id="SM00454">
    <property type="entry name" value="SAM"/>
    <property type="match status" value="1"/>
</dbReference>
<keyword evidence="3" id="KW-1185">Reference proteome</keyword>
<dbReference type="Gene3D" id="1.10.150.50">
    <property type="entry name" value="Transcription Factor, Ets-1"/>
    <property type="match status" value="1"/>
</dbReference>
<sequence>HENEQQGTLQLRKINPTEEGQLVLDRNPLEWSVDEVVQFINSTDCASLANIFQEQDIDGQALLLLTLPTVQECMDLKLGPAIKLCHQIERVKVAFYRHNLKSNVGLA</sequence>
<feature type="domain" description="SAM" evidence="1">
    <location>
        <begin position="28"/>
        <end position="94"/>
    </location>
</feature>
<accession>A0A3Q3FQN5</accession>
<dbReference type="GO" id="GO:0003682">
    <property type="term" value="F:chromatin binding"/>
    <property type="evidence" value="ECO:0007669"/>
    <property type="project" value="TreeGrafter"/>
</dbReference>
<reference evidence="2" key="2">
    <citation type="submission" date="2025-09" db="UniProtKB">
        <authorList>
            <consortium name="Ensembl"/>
        </authorList>
    </citation>
    <scope>IDENTIFICATION</scope>
</reference>
<dbReference type="PANTHER" id="PTHR12247">
    <property type="entry name" value="POLYCOMB GROUP PROTEIN"/>
    <property type="match status" value="1"/>
</dbReference>
<reference evidence="2" key="1">
    <citation type="submission" date="2025-08" db="UniProtKB">
        <authorList>
            <consortium name="Ensembl"/>
        </authorList>
    </citation>
    <scope>IDENTIFICATION</scope>
</reference>
<evidence type="ECO:0000313" key="3">
    <source>
        <dbReference type="Proteomes" id="UP000261660"/>
    </source>
</evidence>
<protein>
    <recommendedName>
        <fullName evidence="1">SAM domain-containing protein</fullName>
    </recommendedName>
</protein>
<dbReference type="AlphaFoldDB" id="A0A3Q3FQN5"/>
<dbReference type="PANTHER" id="PTHR12247:SF62">
    <property type="entry name" value="SCM-LIKE WITH FOUR MBT DOMAINS PROTEIN 2"/>
    <property type="match status" value="1"/>
</dbReference>
<dbReference type="InterPro" id="IPR050548">
    <property type="entry name" value="PcG_chromatin_remod_factors"/>
</dbReference>
<evidence type="ECO:0000313" key="2">
    <source>
        <dbReference type="Ensembl" id="ENSLBEP00000021228.1"/>
    </source>
</evidence>
<dbReference type="InParanoid" id="A0A3Q3FQN5"/>
<organism evidence="2 3">
    <name type="scientific">Labrus bergylta</name>
    <name type="common">ballan wrasse</name>
    <dbReference type="NCBI Taxonomy" id="56723"/>
    <lineage>
        <taxon>Eukaryota</taxon>
        <taxon>Metazoa</taxon>
        <taxon>Chordata</taxon>
        <taxon>Craniata</taxon>
        <taxon>Vertebrata</taxon>
        <taxon>Euteleostomi</taxon>
        <taxon>Actinopterygii</taxon>
        <taxon>Neopterygii</taxon>
        <taxon>Teleostei</taxon>
        <taxon>Neoteleostei</taxon>
        <taxon>Acanthomorphata</taxon>
        <taxon>Eupercaria</taxon>
        <taxon>Labriformes</taxon>
        <taxon>Labridae</taxon>
        <taxon>Labrus</taxon>
    </lineage>
</organism>
<dbReference type="InterPro" id="IPR001660">
    <property type="entry name" value="SAM"/>
</dbReference>
<dbReference type="SUPFAM" id="SSF47769">
    <property type="entry name" value="SAM/Pointed domain"/>
    <property type="match status" value="1"/>
</dbReference>
<dbReference type="InterPro" id="IPR013761">
    <property type="entry name" value="SAM/pointed_sf"/>
</dbReference>